<sequence>MSSASSAVTYTSVYTDSEPERVFWGADEELSDGEPMYPEYIPLEGEHVLPVKEQPLPPVDAPTAESPG</sequence>
<organism evidence="1">
    <name type="scientific">Tanacetum cinerariifolium</name>
    <name type="common">Dalmatian daisy</name>
    <name type="synonym">Chrysanthemum cinerariifolium</name>
    <dbReference type="NCBI Taxonomy" id="118510"/>
    <lineage>
        <taxon>Eukaryota</taxon>
        <taxon>Viridiplantae</taxon>
        <taxon>Streptophyta</taxon>
        <taxon>Embryophyta</taxon>
        <taxon>Tracheophyta</taxon>
        <taxon>Spermatophyta</taxon>
        <taxon>Magnoliopsida</taxon>
        <taxon>eudicotyledons</taxon>
        <taxon>Gunneridae</taxon>
        <taxon>Pentapetalae</taxon>
        <taxon>asterids</taxon>
        <taxon>campanulids</taxon>
        <taxon>Asterales</taxon>
        <taxon>Asteraceae</taxon>
        <taxon>Asteroideae</taxon>
        <taxon>Anthemideae</taxon>
        <taxon>Anthemidinae</taxon>
        <taxon>Tanacetum</taxon>
    </lineage>
</organism>
<dbReference type="AlphaFoldDB" id="A0A699KFF1"/>
<evidence type="ECO:0000313" key="1">
    <source>
        <dbReference type="EMBL" id="GFA88377.1"/>
    </source>
</evidence>
<reference evidence="1" key="1">
    <citation type="journal article" date="2019" name="Sci. Rep.">
        <title>Draft genome of Tanacetum cinerariifolium, the natural source of mosquito coil.</title>
        <authorList>
            <person name="Yamashiro T."/>
            <person name="Shiraishi A."/>
            <person name="Satake H."/>
            <person name="Nakayama K."/>
        </authorList>
    </citation>
    <scope>NUCLEOTIDE SEQUENCE</scope>
</reference>
<accession>A0A699KFF1</accession>
<comment type="caution">
    <text evidence="1">The sequence shown here is derived from an EMBL/GenBank/DDBJ whole genome shotgun (WGS) entry which is preliminary data.</text>
</comment>
<dbReference type="EMBL" id="BKCJ010506949">
    <property type="protein sequence ID" value="GFA88377.1"/>
    <property type="molecule type" value="Genomic_DNA"/>
</dbReference>
<protein>
    <submittedName>
        <fullName evidence="1">Uncharacterized protein</fullName>
    </submittedName>
</protein>
<proteinExistence type="predicted"/>
<gene>
    <name evidence="1" type="ORF">Tci_660349</name>
</gene>
<feature type="non-terminal residue" evidence="1">
    <location>
        <position position="68"/>
    </location>
</feature>
<name>A0A699KFF1_TANCI</name>